<keyword evidence="2" id="KW-1185">Reference proteome</keyword>
<reference evidence="1 2" key="1">
    <citation type="journal article" date="2022" name="Hortic Res">
        <title>A haplotype resolved chromosomal level avocado genome allows analysis of novel avocado genes.</title>
        <authorList>
            <person name="Nath O."/>
            <person name="Fletcher S.J."/>
            <person name="Hayward A."/>
            <person name="Shaw L.M."/>
            <person name="Masouleh A.K."/>
            <person name="Furtado A."/>
            <person name="Henry R.J."/>
            <person name="Mitter N."/>
        </authorList>
    </citation>
    <scope>NUCLEOTIDE SEQUENCE [LARGE SCALE GENOMIC DNA]</scope>
    <source>
        <strain evidence="2">cv. Hass</strain>
    </source>
</reference>
<dbReference type="EMBL" id="CM056817">
    <property type="protein sequence ID" value="KAJ8619727.1"/>
    <property type="molecule type" value="Genomic_DNA"/>
</dbReference>
<gene>
    <name evidence="1" type="ORF">MRB53_028256</name>
</gene>
<protein>
    <submittedName>
        <fullName evidence="1">Uncharacterized protein</fullName>
    </submittedName>
</protein>
<proteinExistence type="predicted"/>
<accession>A0ACC2KFH6</accession>
<dbReference type="Proteomes" id="UP001234297">
    <property type="component" value="Chromosome 9"/>
</dbReference>
<name>A0ACC2KFH6_PERAE</name>
<organism evidence="1 2">
    <name type="scientific">Persea americana</name>
    <name type="common">Avocado</name>
    <dbReference type="NCBI Taxonomy" id="3435"/>
    <lineage>
        <taxon>Eukaryota</taxon>
        <taxon>Viridiplantae</taxon>
        <taxon>Streptophyta</taxon>
        <taxon>Embryophyta</taxon>
        <taxon>Tracheophyta</taxon>
        <taxon>Spermatophyta</taxon>
        <taxon>Magnoliopsida</taxon>
        <taxon>Magnoliidae</taxon>
        <taxon>Laurales</taxon>
        <taxon>Lauraceae</taxon>
        <taxon>Persea</taxon>
    </lineage>
</organism>
<comment type="caution">
    <text evidence="1">The sequence shown here is derived from an EMBL/GenBank/DDBJ whole genome shotgun (WGS) entry which is preliminary data.</text>
</comment>
<evidence type="ECO:0000313" key="1">
    <source>
        <dbReference type="EMBL" id="KAJ8619727.1"/>
    </source>
</evidence>
<evidence type="ECO:0000313" key="2">
    <source>
        <dbReference type="Proteomes" id="UP001234297"/>
    </source>
</evidence>
<sequence>MAKPLPTSSSFVASAVASCRGCWTTSSGTLAGETRIVSVPHGINHDKLMSRLQELFDGGCGGAEIVAAR</sequence>